<evidence type="ECO:0000313" key="4">
    <source>
        <dbReference type="Proteomes" id="UP001075354"/>
    </source>
</evidence>
<feature type="domain" description="MPN" evidence="2">
    <location>
        <begin position="4"/>
        <end position="137"/>
    </location>
</feature>
<dbReference type="InterPro" id="IPR005366">
    <property type="entry name" value="EMC8/9"/>
</dbReference>
<organism evidence="3 4">
    <name type="scientific">Megalurothrips usitatus</name>
    <name type="common">bean blossom thrips</name>
    <dbReference type="NCBI Taxonomy" id="439358"/>
    <lineage>
        <taxon>Eukaryota</taxon>
        <taxon>Metazoa</taxon>
        <taxon>Ecdysozoa</taxon>
        <taxon>Arthropoda</taxon>
        <taxon>Hexapoda</taxon>
        <taxon>Insecta</taxon>
        <taxon>Pterygota</taxon>
        <taxon>Neoptera</taxon>
        <taxon>Paraneoptera</taxon>
        <taxon>Thysanoptera</taxon>
        <taxon>Terebrantia</taxon>
        <taxon>Thripoidea</taxon>
        <taxon>Thripidae</taxon>
        <taxon>Megalurothrips</taxon>
    </lineage>
</organism>
<evidence type="ECO:0000256" key="1">
    <source>
        <dbReference type="ARBA" id="ARBA00007461"/>
    </source>
</evidence>
<sequence length="197" mass="21904">MAEVTFSSKAYCKMIMHAAKYPHCAVNGLLLGRVNKNTDSLTLVDAVPLFHVCLHVSPMAEIALTQVDHIAASQDLSIAGYYVANENITDLSIDRAANRIADKIAENFPSACFVVIDNKHLTLSMETPGMVVSQFTDGKWRLKESRFDNEILDTAAALLEQRAFKSLVDFDNHLDDVSQDWQNKELNELIEEVDSSS</sequence>
<accession>A0AAV7XZ34</accession>
<dbReference type="Pfam" id="PF03665">
    <property type="entry name" value="UPF0172"/>
    <property type="match status" value="1"/>
</dbReference>
<evidence type="ECO:0000313" key="3">
    <source>
        <dbReference type="EMBL" id="KAJ1532001.1"/>
    </source>
</evidence>
<dbReference type="PANTHER" id="PTHR12941:SF10">
    <property type="entry name" value="ER MEMBRANE PROTEIN COMPLEX SUBUNIT 8_9 HOMOLOG"/>
    <property type="match status" value="1"/>
</dbReference>
<protein>
    <recommendedName>
        <fullName evidence="2">MPN domain-containing protein</fullName>
    </recommendedName>
</protein>
<dbReference type="InterPro" id="IPR037518">
    <property type="entry name" value="MPN"/>
</dbReference>
<comment type="caution">
    <text evidence="3">The sequence shown here is derived from an EMBL/GenBank/DDBJ whole genome shotgun (WGS) entry which is preliminary data.</text>
</comment>
<dbReference type="EMBL" id="JAPTSV010000001">
    <property type="protein sequence ID" value="KAJ1532001.1"/>
    <property type="molecule type" value="Genomic_DNA"/>
</dbReference>
<comment type="similarity">
    <text evidence="1">Belongs to the EMC8/EMC9 family.</text>
</comment>
<evidence type="ECO:0000259" key="2">
    <source>
        <dbReference type="PROSITE" id="PS50249"/>
    </source>
</evidence>
<dbReference type="Gene3D" id="3.40.140.10">
    <property type="entry name" value="Cytidine Deaminase, domain 2"/>
    <property type="match status" value="1"/>
</dbReference>
<name>A0AAV7XZ34_9NEOP</name>
<proteinExistence type="inferred from homology"/>
<dbReference type="PROSITE" id="PS50249">
    <property type="entry name" value="MPN"/>
    <property type="match status" value="1"/>
</dbReference>
<dbReference type="CDD" id="cd08060">
    <property type="entry name" value="MPN_UPF0172"/>
    <property type="match status" value="1"/>
</dbReference>
<dbReference type="Proteomes" id="UP001075354">
    <property type="component" value="Chromosome 1"/>
</dbReference>
<reference evidence="3" key="1">
    <citation type="submission" date="2022-12" db="EMBL/GenBank/DDBJ databases">
        <title>Chromosome-level genome assembly of the bean flower thrips Megalurothrips usitatus.</title>
        <authorList>
            <person name="Ma L."/>
            <person name="Liu Q."/>
            <person name="Li H."/>
            <person name="Cai W."/>
        </authorList>
    </citation>
    <scope>NUCLEOTIDE SEQUENCE</scope>
    <source>
        <strain evidence="3">Cailab_2022a</strain>
    </source>
</reference>
<dbReference type="AlphaFoldDB" id="A0AAV7XZ34"/>
<dbReference type="GO" id="GO:0072546">
    <property type="term" value="C:EMC complex"/>
    <property type="evidence" value="ECO:0007669"/>
    <property type="project" value="InterPro"/>
</dbReference>
<keyword evidence="4" id="KW-1185">Reference proteome</keyword>
<gene>
    <name evidence="3" type="ORF">ONE63_000635</name>
</gene>
<dbReference type="PANTHER" id="PTHR12941">
    <property type="entry name" value="ER MEMBRANE PROTEIN COMPLEX"/>
    <property type="match status" value="1"/>
</dbReference>